<dbReference type="PANTHER" id="PTHR43066:SF21">
    <property type="entry name" value="UBIQUITIN-ASSOCIATED DOMAIN-CONTAINING PROTEIN 2"/>
    <property type="match status" value="1"/>
</dbReference>
<organism evidence="7 8">
    <name type="scientific">Sinocyclocheilus anshuiensis</name>
    <dbReference type="NCBI Taxonomy" id="1608454"/>
    <lineage>
        <taxon>Eukaryota</taxon>
        <taxon>Metazoa</taxon>
        <taxon>Chordata</taxon>
        <taxon>Craniata</taxon>
        <taxon>Vertebrata</taxon>
        <taxon>Euteleostomi</taxon>
        <taxon>Actinopterygii</taxon>
        <taxon>Neopterygii</taxon>
        <taxon>Teleostei</taxon>
        <taxon>Ostariophysi</taxon>
        <taxon>Cypriniformes</taxon>
        <taxon>Cyprinidae</taxon>
        <taxon>Cyprininae</taxon>
        <taxon>Sinocyclocheilus</taxon>
    </lineage>
</organism>
<dbReference type="SUPFAM" id="SSF46934">
    <property type="entry name" value="UBA-like"/>
    <property type="match status" value="1"/>
</dbReference>
<dbReference type="InterPro" id="IPR009060">
    <property type="entry name" value="UBA-like_sf"/>
</dbReference>
<dbReference type="InterPro" id="IPR015940">
    <property type="entry name" value="UBA"/>
</dbReference>
<dbReference type="SMART" id="SM00165">
    <property type="entry name" value="UBA"/>
    <property type="match status" value="1"/>
</dbReference>
<dbReference type="CDD" id="cd14305">
    <property type="entry name" value="UBA_UBAC2"/>
    <property type="match status" value="1"/>
</dbReference>
<dbReference type="InterPro" id="IPR035952">
    <property type="entry name" value="Rhomboid-like_sf"/>
</dbReference>
<keyword evidence="2 5" id="KW-0812">Transmembrane</keyword>
<feature type="transmembrane region" description="Helical" evidence="5">
    <location>
        <begin position="106"/>
        <end position="124"/>
    </location>
</feature>
<dbReference type="Proteomes" id="UP000472260">
    <property type="component" value="Unassembled WGS sequence"/>
</dbReference>
<evidence type="ECO:0000313" key="8">
    <source>
        <dbReference type="Proteomes" id="UP000472260"/>
    </source>
</evidence>
<dbReference type="Gene3D" id="1.20.1540.10">
    <property type="entry name" value="Rhomboid-like"/>
    <property type="match status" value="1"/>
</dbReference>
<keyword evidence="4 5" id="KW-0472">Membrane</keyword>
<dbReference type="PROSITE" id="PS50030">
    <property type="entry name" value="UBA"/>
    <property type="match status" value="1"/>
</dbReference>
<reference evidence="7" key="1">
    <citation type="submission" date="2025-08" db="UniProtKB">
        <authorList>
            <consortium name="Ensembl"/>
        </authorList>
    </citation>
    <scope>IDENTIFICATION</scope>
</reference>
<evidence type="ECO:0000259" key="6">
    <source>
        <dbReference type="PROSITE" id="PS50030"/>
    </source>
</evidence>
<name>A0A671SZ95_9TELE</name>
<feature type="transmembrane region" description="Helical" evidence="5">
    <location>
        <begin position="136"/>
        <end position="156"/>
    </location>
</feature>
<dbReference type="Pfam" id="PF00627">
    <property type="entry name" value="UBA"/>
    <property type="match status" value="1"/>
</dbReference>
<protein>
    <submittedName>
        <fullName evidence="7">UBA domain containing 2</fullName>
    </submittedName>
</protein>
<evidence type="ECO:0000256" key="2">
    <source>
        <dbReference type="ARBA" id="ARBA00022692"/>
    </source>
</evidence>
<sequence length="350" mass="39424">MTDGGSYNFLGNTFNSTTSMLCLIDKAPLSKSLLLLPTVLTVLLTVLLPQYQDLLIYNLQAVRHGKQFWRLVSGRLICLDLKDTFCSSLLIYNFRNFEKRFGSHKFASFLFGAWILSAFVDLLLTEALRFMFELKVDVLPAGLLGPVFALFVPFYSSIPRVQVTQLLGHVSITNKSLTYIVGAQVSSDYLHKSSSHYAYMWVVACSGLIEGMLYYSNKLAVQKFLRVPGWAARCGSVILEPVFSDSEPTAEAPLGMGATLDIQRQQRMDMLDQQLNAQQQQAQTGLLNWNRFFPTLKQQQPYIHPPDNTAVAEEQVARLMEMGFPRMDAQEALRASNNDINIATNFLLQH</sequence>
<dbReference type="GO" id="GO:0016020">
    <property type="term" value="C:membrane"/>
    <property type="evidence" value="ECO:0007669"/>
    <property type="project" value="UniProtKB-SubCell"/>
</dbReference>
<dbReference type="Gene3D" id="1.10.8.10">
    <property type="entry name" value="DNA helicase RuvA subunit, C-terminal domain"/>
    <property type="match status" value="1"/>
</dbReference>
<feature type="transmembrane region" description="Helical" evidence="5">
    <location>
        <begin position="197"/>
        <end position="216"/>
    </location>
</feature>
<dbReference type="InterPro" id="IPR041928">
    <property type="entry name" value="UBA_UBAC2"/>
</dbReference>
<evidence type="ECO:0000256" key="5">
    <source>
        <dbReference type="SAM" id="Phobius"/>
    </source>
</evidence>
<evidence type="ECO:0000256" key="1">
    <source>
        <dbReference type="ARBA" id="ARBA00004141"/>
    </source>
</evidence>
<evidence type="ECO:0000313" key="7">
    <source>
        <dbReference type="Ensembl" id="ENSSANP00000102637.1"/>
    </source>
</evidence>
<feature type="domain" description="UBA" evidence="6">
    <location>
        <begin position="310"/>
        <end position="350"/>
    </location>
</feature>
<dbReference type="SUPFAM" id="SSF144091">
    <property type="entry name" value="Rhomboid-like"/>
    <property type="match status" value="1"/>
</dbReference>
<dbReference type="Ensembl" id="ENSSANT00000108935.1">
    <property type="protein sequence ID" value="ENSSANP00000102637.1"/>
    <property type="gene ID" value="ENSSANG00000050351.1"/>
</dbReference>
<accession>A0A671SZ95</accession>
<keyword evidence="3 5" id="KW-1133">Transmembrane helix</keyword>
<feature type="transmembrane region" description="Helical" evidence="5">
    <location>
        <begin position="33"/>
        <end position="51"/>
    </location>
</feature>
<keyword evidence="8" id="KW-1185">Reference proteome</keyword>
<dbReference type="PANTHER" id="PTHR43066">
    <property type="entry name" value="RHOMBOID-RELATED PROTEIN"/>
    <property type="match status" value="1"/>
</dbReference>
<comment type="subcellular location">
    <subcellularLocation>
        <location evidence="1">Membrane</location>
        <topology evidence="1">Multi-pass membrane protein</topology>
    </subcellularLocation>
</comment>
<dbReference type="GO" id="GO:0004252">
    <property type="term" value="F:serine-type endopeptidase activity"/>
    <property type="evidence" value="ECO:0007669"/>
    <property type="project" value="TreeGrafter"/>
</dbReference>
<evidence type="ECO:0000256" key="4">
    <source>
        <dbReference type="ARBA" id="ARBA00023136"/>
    </source>
</evidence>
<proteinExistence type="predicted"/>
<reference evidence="7" key="2">
    <citation type="submission" date="2025-09" db="UniProtKB">
        <authorList>
            <consortium name="Ensembl"/>
        </authorList>
    </citation>
    <scope>IDENTIFICATION</scope>
</reference>
<evidence type="ECO:0000256" key="3">
    <source>
        <dbReference type="ARBA" id="ARBA00022989"/>
    </source>
</evidence>
<dbReference type="AlphaFoldDB" id="A0A671SZ95"/>